<evidence type="ECO:0000259" key="3">
    <source>
        <dbReference type="PROSITE" id="PS50853"/>
    </source>
</evidence>
<feature type="domain" description="Fibronectin type-III" evidence="3">
    <location>
        <begin position="474"/>
        <end position="576"/>
    </location>
</feature>
<evidence type="ECO:0000256" key="2">
    <source>
        <dbReference type="SAM" id="Phobius"/>
    </source>
</evidence>
<evidence type="ECO:0000256" key="1">
    <source>
        <dbReference type="SAM" id="MobiDB-lite"/>
    </source>
</evidence>
<dbReference type="InterPro" id="IPR013783">
    <property type="entry name" value="Ig-like_fold"/>
</dbReference>
<proteinExistence type="predicted"/>
<dbReference type="EMBL" id="ABVL01000005">
    <property type="protein sequence ID" value="EDY20246.1"/>
    <property type="molecule type" value="Genomic_DNA"/>
</dbReference>
<keyword evidence="2" id="KW-0812">Transmembrane</keyword>
<dbReference type="Proteomes" id="UP000005824">
    <property type="component" value="Unassembled WGS sequence"/>
</dbReference>
<gene>
    <name evidence="4" type="ORF">CfE428DRAFT_2170</name>
</gene>
<keyword evidence="2" id="KW-1133">Transmembrane helix</keyword>
<dbReference type="eggNOG" id="ENOG502ZXXU">
    <property type="taxonomic scope" value="Bacteria"/>
</dbReference>
<protein>
    <submittedName>
        <fullName evidence="4">Fibronectin type III domain protein</fullName>
    </submittedName>
</protein>
<accession>B4CZT2</accession>
<dbReference type="InterPro" id="IPR036116">
    <property type="entry name" value="FN3_sf"/>
</dbReference>
<keyword evidence="2" id="KW-0472">Membrane</keyword>
<dbReference type="STRING" id="497964.CfE428DRAFT_2170"/>
<dbReference type="SUPFAM" id="SSF49265">
    <property type="entry name" value="Fibronectin type III"/>
    <property type="match status" value="1"/>
</dbReference>
<dbReference type="PROSITE" id="PS50853">
    <property type="entry name" value="FN3"/>
    <property type="match status" value="1"/>
</dbReference>
<organism evidence="4 5">
    <name type="scientific">Chthoniobacter flavus Ellin428</name>
    <dbReference type="NCBI Taxonomy" id="497964"/>
    <lineage>
        <taxon>Bacteria</taxon>
        <taxon>Pseudomonadati</taxon>
        <taxon>Verrucomicrobiota</taxon>
        <taxon>Spartobacteria</taxon>
        <taxon>Chthoniobacterales</taxon>
        <taxon>Chthoniobacteraceae</taxon>
        <taxon>Chthoniobacter</taxon>
    </lineage>
</organism>
<comment type="caution">
    <text evidence="4">The sequence shown here is derived from an EMBL/GenBank/DDBJ whole genome shotgun (WGS) entry which is preliminary data.</text>
</comment>
<name>B4CZT2_9BACT</name>
<dbReference type="CDD" id="cd00063">
    <property type="entry name" value="FN3"/>
    <property type="match status" value="1"/>
</dbReference>
<feature type="region of interest" description="Disordered" evidence="1">
    <location>
        <begin position="440"/>
        <end position="463"/>
    </location>
</feature>
<feature type="transmembrane region" description="Helical" evidence="2">
    <location>
        <begin position="588"/>
        <end position="606"/>
    </location>
</feature>
<dbReference type="InterPro" id="IPR003961">
    <property type="entry name" value="FN3_dom"/>
</dbReference>
<keyword evidence="5" id="KW-1185">Reference proteome</keyword>
<evidence type="ECO:0000313" key="5">
    <source>
        <dbReference type="Proteomes" id="UP000005824"/>
    </source>
</evidence>
<reference evidence="4 5" key="1">
    <citation type="journal article" date="2011" name="J. Bacteriol.">
        <title>Genome sequence of Chthoniobacter flavus Ellin428, an aerobic heterotrophic soil bacterium.</title>
        <authorList>
            <person name="Kant R."/>
            <person name="van Passel M.W."/>
            <person name="Palva A."/>
            <person name="Lucas S."/>
            <person name="Lapidus A."/>
            <person name="Glavina Del Rio T."/>
            <person name="Dalin E."/>
            <person name="Tice H."/>
            <person name="Bruce D."/>
            <person name="Goodwin L."/>
            <person name="Pitluck S."/>
            <person name="Larimer F.W."/>
            <person name="Land M.L."/>
            <person name="Hauser L."/>
            <person name="Sangwan P."/>
            <person name="de Vos W.M."/>
            <person name="Janssen P.H."/>
            <person name="Smidt H."/>
        </authorList>
    </citation>
    <scope>NUCLEOTIDE SEQUENCE [LARGE SCALE GENOMIC DNA]</scope>
    <source>
        <strain evidence="4 5">Ellin428</strain>
    </source>
</reference>
<dbReference type="InParanoid" id="B4CZT2"/>
<sequence precursor="true">MPLTFSRLLLIFCVFCLGAEFPVRAARKPPEPEVGVAPPQPVELNLKIHREGQTEIPLRIYGKAGEPLKYLIRTAPLHGKLSEPQPKEREVSSVIYDPPPDLNITTDKFTYAVQGGAGVSAPVEVTITILDQAPLLQIKDTIDFSTIRVGATTSRLLEISNQGGMIASGDVIVDAPWKLEGKAAYKLRNGDVAVFKVIFAPDMGGKFDGVARYTSDPEHSTTLRGVAEAAIAAIPEQWVLTQSPGEAIRSGTFALTNQLDETRTLQLKTDPHLKVPAEVTIAAHATASIPVEASPDNVQAMEAEIHLVAKDFTISVPVRVPALEAVLRTTTGDVEFGRIDAGKKASARFSVENIGGANGYVSWEISPPFQLTEKGTMLQPGEKKEFPIEIDGKTSGKFRTWLKFKAGTQTFDIPVEAEIAGGPQKAPRVLVGSIAVPVASSAPPDNSSGPPDSAESAPTKAPYVQPDWAPDVTLPEGVHVDHVTPTSAEIVWPANLGISTRFRIEMRQLQLDHDGNLQVSWVTPKDIPIEARGSNNVAVLNGLASGEPWTVRVSTLQPNGDPGNRLFTIEFITPSKSSWFARVGKPSLIQLLVIALVGLLAWQTWLRWAHRRIV</sequence>
<dbReference type="AlphaFoldDB" id="B4CZT2"/>
<evidence type="ECO:0000313" key="4">
    <source>
        <dbReference type="EMBL" id="EDY20246.1"/>
    </source>
</evidence>
<dbReference type="Gene3D" id="2.60.40.10">
    <property type="entry name" value="Immunoglobulins"/>
    <property type="match status" value="3"/>
</dbReference>